<dbReference type="PANTHER" id="PTHR46854:SF1">
    <property type="entry name" value="5'-ADENYLYLSULFATE REDUCTASE-LIKE 4-RELATED"/>
    <property type="match status" value="1"/>
</dbReference>
<evidence type="ECO:0000256" key="4">
    <source>
        <dbReference type="ARBA" id="ARBA00022989"/>
    </source>
</evidence>
<feature type="signal peptide" evidence="7">
    <location>
        <begin position="1"/>
        <end position="21"/>
    </location>
</feature>
<dbReference type="PANTHER" id="PTHR46854">
    <property type="entry name" value="5'-ADENYLYLSULFATE REDUCTASE-LIKE 4-RELATED"/>
    <property type="match status" value="1"/>
</dbReference>
<evidence type="ECO:0000259" key="8">
    <source>
        <dbReference type="PROSITE" id="PS51352"/>
    </source>
</evidence>
<dbReference type="CDD" id="cd02999">
    <property type="entry name" value="PDI_a_ERp44_like"/>
    <property type="match status" value="1"/>
</dbReference>
<dbReference type="InterPro" id="IPR013766">
    <property type="entry name" value="Thioredoxin_domain"/>
</dbReference>
<keyword evidence="3 7" id="KW-0732">Signal</keyword>
<gene>
    <name evidence="9" type="ORF">Sangu_1909400</name>
</gene>
<comment type="caution">
    <text evidence="9">The sequence shown here is derived from an EMBL/GenBank/DDBJ whole genome shotgun (WGS) entry which is preliminary data.</text>
</comment>
<reference evidence="9" key="1">
    <citation type="submission" date="2020-06" db="EMBL/GenBank/DDBJ databases">
        <authorList>
            <person name="Li T."/>
            <person name="Hu X."/>
            <person name="Zhang T."/>
            <person name="Song X."/>
            <person name="Zhang H."/>
            <person name="Dai N."/>
            <person name="Sheng W."/>
            <person name="Hou X."/>
            <person name="Wei L."/>
        </authorList>
    </citation>
    <scope>NUCLEOTIDE SEQUENCE</scope>
    <source>
        <strain evidence="9">G01</strain>
        <tissue evidence="9">Leaf</tissue>
    </source>
</reference>
<name>A0AAW2LYS9_9LAMI</name>
<feature type="chain" id="PRO_5043509121" evidence="7">
    <location>
        <begin position="22"/>
        <end position="315"/>
    </location>
</feature>
<evidence type="ECO:0000256" key="6">
    <source>
        <dbReference type="ARBA" id="ARBA00023180"/>
    </source>
</evidence>
<dbReference type="InterPro" id="IPR036249">
    <property type="entry name" value="Thioredoxin-like_sf"/>
</dbReference>
<dbReference type="GO" id="GO:0016020">
    <property type="term" value="C:membrane"/>
    <property type="evidence" value="ECO:0007669"/>
    <property type="project" value="UniProtKB-SubCell"/>
</dbReference>
<accession>A0AAW2LYS9</accession>
<keyword evidence="2" id="KW-0812">Transmembrane</keyword>
<keyword evidence="4" id="KW-1133">Transmembrane helix</keyword>
<protein>
    <submittedName>
        <fullName evidence="9">5'-adenylylsulfate reductase-like 4</fullName>
    </submittedName>
</protein>
<dbReference type="EMBL" id="JACGWK010000012">
    <property type="protein sequence ID" value="KAL0322901.1"/>
    <property type="molecule type" value="Genomic_DNA"/>
</dbReference>
<evidence type="ECO:0000256" key="2">
    <source>
        <dbReference type="ARBA" id="ARBA00022692"/>
    </source>
</evidence>
<evidence type="ECO:0000256" key="5">
    <source>
        <dbReference type="ARBA" id="ARBA00023136"/>
    </source>
</evidence>
<evidence type="ECO:0000256" key="3">
    <source>
        <dbReference type="ARBA" id="ARBA00022729"/>
    </source>
</evidence>
<proteinExistence type="predicted"/>
<dbReference type="AlphaFoldDB" id="A0AAW2LYS9"/>
<keyword evidence="5" id="KW-0472">Membrane</keyword>
<evidence type="ECO:0000256" key="7">
    <source>
        <dbReference type="SAM" id="SignalP"/>
    </source>
</evidence>
<sequence>MAVVHGAGLVLFLLLGGITCADPVRVPLICPVNSVKDFIFASQDDMCSSGEAEFAYTTGVTEGNEITLQKVLNIIHKNEHAYVALLFYSSWCPFSGPFRPSFSMLSSIFPSVPHFAIEESAVRPSILSKYGVHGFPTLILLNSTMRMRYQGSRTLDSLISFYGEFTGIKPLAHGVSFDKTGCSGYDENHESYQESCPFPWARSPENLFQQETYLALATIFVILRLLHFAFPTIRRCTRLAWRRYTINVSLSSLWEHPVVYFKQVIQLFNSLKEPCKRSNLQEGAKNAKAWASKSLATVSFGDASSSRDASVSCAH</sequence>
<dbReference type="Gene3D" id="3.40.30.10">
    <property type="entry name" value="Glutaredoxin"/>
    <property type="match status" value="1"/>
</dbReference>
<evidence type="ECO:0000313" key="9">
    <source>
        <dbReference type="EMBL" id="KAL0322901.1"/>
    </source>
</evidence>
<organism evidence="9">
    <name type="scientific">Sesamum angustifolium</name>
    <dbReference type="NCBI Taxonomy" id="2727405"/>
    <lineage>
        <taxon>Eukaryota</taxon>
        <taxon>Viridiplantae</taxon>
        <taxon>Streptophyta</taxon>
        <taxon>Embryophyta</taxon>
        <taxon>Tracheophyta</taxon>
        <taxon>Spermatophyta</taxon>
        <taxon>Magnoliopsida</taxon>
        <taxon>eudicotyledons</taxon>
        <taxon>Gunneridae</taxon>
        <taxon>Pentapetalae</taxon>
        <taxon>asterids</taxon>
        <taxon>lamiids</taxon>
        <taxon>Lamiales</taxon>
        <taxon>Pedaliaceae</taxon>
        <taxon>Sesamum</taxon>
    </lineage>
</organism>
<keyword evidence="6" id="KW-0325">Glycoprotein</keyword>
<evidence type="ECO:0000256" key="1">
    <source>
        <dbReference type="ARBA" id="ARBA00004167"/>
    </source>
</evidence>
<feature type="domain" description="Thioredoxin" evidence="8">
    <location>
        <begin position="47"/>
        <end position="167"/>
    </location>
</feature>
<dbReference type="SUPFAM" id="SSF52833">
    <property type="entry name" value="Thioredoxin-like"/>
    <property type="match status" value="1"/>
</dbReference>
<comment type="subcellular location">
    <subcellularLocation>
        <location evidence="1">Membrane</location>
        <topology evidence="1">Single-pass membrane protein</topology>
    </subcellularLocation>
</comment>
<dbReference type="PROSITE" id="PS51352">
    <property type="entry name" value="THIOREDOXIN_2"/>
    <property type="match status" value="1"/>
</dbReference>
<dbReference type="Pfam" id="PF00085">
    <property type="entry name" value="Thioredoxin"/>
    <property type="match status" value="1"/>
</dbReference>
<dbReference type="InterPro" id="IPR044606">
    <property type="entry name" value="APRL4/6"/>
</dbReference>
<reference evidence="9" key="2">
    <citation type="journal article" date="2024" name="Plant">
        <title>Genomic evolution and insights into agronomic trait innovations of Sesamum species.</title>
        <authorList>
            <person name="Miao H."/>
            <person name="Wang L."/>
            <person name="Qu L."/>
            <person name="Liu H."/>
            <person name="Sun Y."/>
            <person name="Le M."/>
            <person name="Wang Q."/>
            <person name="Wei S."/>
            <person name="Zheng Y."/>
            <person name="Lin W."/>
            <person name="Duan Y."/>
            <person name="Cao H."/>
            <person name="Xiong S."/>
            <person name="Wang X."/>
            <person name="Wei L."/>
            <person name="Li C."/>
            <person name="Ma Q."/>
            <person name="Ju M."/>
            <person name="Zhao R."/>
            <person name="Li G."/>
            <person name="Mu C."/>
            <person name="Tian Q."/>
            <person name="Mei H."/>
            <person name="Zhang T."/>
            <person name="Gao T."/>
            <person name="Zhang H."/>
        </authorList>
    </citation>
    <scope>NUCLEOTIDE SEQUENCE</scope>
    <source>
        <strain evidence="9">G01</strain>
    </source>
</reference>